<dbReference type="Gene3D" id="1.10.150.240">
    <property type="entry name" value="Putative phosphatase, domain 2"/>
    <property type="match status" value="1"/>
</dbReference>
<dbReference type="Pfam" id="PF00702">
    <property type="entry name" value="Hydrolase"/>
    <property type="match status" value="1"/>
</dbReference>
<dbReference type="SFLD" id="SFLDS00003">
    <property type="entry name" value="Haloacid_Dehalogenase"/>
    <property type="match status" value="1"/>
</dbReference>
<evidence type="ECO:0000313" key="1">
    <source>
        <dbReference type="EMBL" id="MBD7895744.1"/>
    </source>
</evidence>
<dbReference type="NCBIfam" id="TIGR01549">
    <property type="entry name" value="HAD-SF-IA-v1"/>
    <property type="match status" value="1"/>
</dbReference>
<dbReference type="NCBIfam" id="TIGR02254">
    <property type="entry name" value="YjjG_YfnB"/>
    <property type="match status" value="1"/>
</dbReference>
<gene>
    <name evidence="1" type="ORF">H9564_08630</name>
</gene>
<dbReference type="PANTHER" id="PTHR47478:SF1">
    <property type="entry name" value="PYRIMIDINE 5'-NUCLEOTIDASE YJJG"/>
    <property type="match status" value="1"/>
</dbReference>
<dbReference type="InterPro" id="IPR023198">
    <property type="entry name" value="PGP-like_dom2"/>
</dbReference>
<dbReference type="InterPro" id="IPR006439">
    <property type="entry name" value="HAD-SF_hydro_IA"/>
</dbReference>
<evidence type="ECO:0000313" key="2">
    <source>
        <dbReference type="Proteomes" id="UP000616837"/>
    </source>
</evidence>
<sequence>MPYYKNILFDLDDTLLDYGAAEDHALRQLFSNFNIPLTANTKRTFQNYNVNMWQRYERNELSWDQLMNHLFADYFKVYHKLNVPGRKTIKTYLHYLSNNHQLIPGTRTVMQYLKENNYSVYAVTNGQKLVQDKRLKDSQLLQYFNGIFISQVIGFQKPKKEMFDYVLAKINGQQTSTLMIGDSLSSDVQGGVNAQLDTVWFNPHSLHNPTRITPTFEIHRLTELKTIL</sequence>
<dbReference type="InterPro" id="IPR036412">
    <property type="entry name" value="HAD-like_sf"/>
</dbReference>
<dbReference type="PANTHER" id="PTHR47478">
    <property type="match status" value="1"/>
</dbReference>
<dbReference type="InterPro" id="IPR011951">
    <property type="entry name" value="HAD-SF_hydro_IA_YjjG/PynA"/>
</dbReference>
<dbReference type="RefSeq" id="WP_191685063.1">
    <property type="nucleotide sequence ID" value="NZ_JACSQW010000033.1"/>
</dbReference>
<dbReference type="SFLD" id="SFLDG01129">
    <property type="entry name" value="C1.5:_HAD__Beta-PGM__Phosphata"/>
    <property type="match status" value="1"/>
</dbReference>
<name>A0ABR8PEM8_9LACO</name>
<dbReference type="SFLD" id="SFLDG01135">
    <property type="entry name" value="C1.5.6:_HAD__Beta-PGM__Phospha"/>
    <property type="match status" value="1"/>
</dbReference>
<organism evidence="1 2">
    <name type="scientific">Limosilactobacillus avistercoris</name>
    <dbReference type="NCBI Taxonomy" id="2762243"/>
    <lineage>
        <taxon>Bacteria</taxon>
        <taxon>Bacillati</taxon>
        <taxon>Bacillota</taxon>
        <taxon>Bacilli</taxon>
        <taxon>Lactobacillales</taxon>
        <taxon>Lactobacillaceae</taxon>
        <taxon>Limosilactobacillus</taxon>
    </lineage>
</organism>
<dbReference type="SUPFAM" id="SSF56784">
    <property type="entry name" value="HAD-like"/>
    <property type="match status" value="1"/>
</dbReference>
<proteinExistence type="predicted"/>
<dbReference type="Proteomes" id="UP000616837">
    <property type="component" value="Unassembled WGS sequence"/>
</dbReference>
<dbReference type="Gene3D" id="3.40.50.1000">
    <property type="entry name" value="HAD superfamily/HAD-like"/>
    <property type="match status" value="1"/>
</dbReference>
<dbReference type="InterPro" id="IPR052550">
    <property type="entry name" value="Pyrimidine_5'-ntase_YjjG"/>
</dbReference>
<protein>
    <submittedName>
        <fullName evidence="1">Noncanonical pyrimidine nucleotidase, YjjG family</fullName>
    </submittedName>
</protein>
<dbReference type="EMBL" id="JACSQW010000033">
    <property type="protein sequence ID" value="MBD7895744.1"/>
    <property type="molecule type" value="Genomic_DNA"/>
</dbReference>
<comment type="caution">
    <text evidence="1">The sequence shown here is derived from an EMBL/GenBank/DDBJ whole genome shotgun (WGS) entry which is preliminary data.</text>
</comment>
<accession>A0ABR8PEM8</accession>
<keyword evidence="2" id="KW-1185">Reference proteome</keyword>
<dbReference type="InterPro" id="IPR023214">
    <property type="entry name" value="HAD_sf"/>
</dbReference>
<reference evidence="1 2" key="1">
    <citation type="submission" date="2020-08" db="EMBL/GenBank/DDBJ databases">
        <title>A Genomic Blueprint of the Chicken Gut Microbiome.</title>
        <authorList>
            <person name="Gilroy R."/>
            <person name="Ravi A."/>
            <person name="Getino M."/>
            <person name="Pursley I."/>
            <person name="Horton D.L."/>
            <person name="Alikhan N.-F."/>
            <person name="Baker D."/>
            <person name="Gharbi K."/>
            <person name="Hall N."/>
            <person name="Watson M."/>
            <person name="Adriaenssens E.M."/>
            <person name="Foster-Nyarko E."/>
            <person name="Jarju S."/>
            <person name="Secka A."/>
            <person name="Antonio M."/>
            <person name="Oren A."/>
            <person name="Chaudhuri R."/>
            <person name="La Ragione R.M."/>
            <person name="Hildebrand F."/>
            <person name="Pallen M.J."/>
        </authorList>
    </citation>
    <scope>NUCLEOTIDE SEQUENCE [LARGE SCALE GENOMIC DNA]</scope>
    <source>
        <strain evidence="1 2">Sa3CUN2</strain>
    </source>
</reference>